<dbReference type="Gene3D" id="3.40.30.10">
    <property type="entry name" value="Glutaredoxin"/>
    <property type="match status" value="1"/>
</dbReference>
<dbReference type="InterPro" id="IPR004045">
    <property type="entry name" value="Glutathione_S-Trfase_N"/>
</dbReference>
<gene>
    <name evidence="2" type="ORF">UFOPK2658_01463</name>
    <name evidence="3" type="ORF">UFOPK2880_00410</name>
    <name evidence="4" type="ORF">UFOPK3304_00595</name>
    <name evidence="5" type="ORF">UFOPK3494_01283</name>
</gene>
<evidence type="ECO:0000313" key="2">
    <source>
        <dbReference type="EMBL" id="CAB4727160.1"/>
    </source>
</evidence>
<dbReference type="InterPro" id="IPR051548">
    <property type="entry name" value="Grx-like_ET"/>
</dbReference>
<dbReference type="NCBIfam" id="TIGR02200">
    <property type="entry name" value="GlrX_actino"/>
    <property type="match status" value="1"/>
</dbReference>
<dbReference type="InterPro" id="IPR011915">
    <property type="entry name" value="GlrX_actino"/>
</dbReference>
<dbReference type="PANTHER" id="PTHR34386">
    <property type="entry name" value="GLUTAREDOXIN"/>
    <property type="match status" value="1"/>
</dbReference>
<dbReference type="InterPro" id="IPR017937">
    <property type="entry name" value="Thioredoxin_CS"/>
</dbReference>
<dbReference type="Pfam" id="PF00462">
    <property type="entry name" value="Glutaredoxin"/>
    <property type="match status" value="1"/>
</dbReference>
<dbReference type="GO" id="GO:0045454">
    <property type="term" value="P:cell redox homeostasis"/>
    <property type="evidence" value="ECO:0007669"/>
    <property type="project" value="TreeGrafter"/>
</dbReference>
<organism evidence="4">
    <name type="scientific">freshwater metagenome</name>
    <dbReference type="NCBI Taxonomy" id="449393"/>
    <lineage>
        <taxon>unclassified sequences</taxon>
        <taxon>metagenomes</taxon>
        <taxon>ecological metagenomes</taxon>
    </lineage>
</organism>
<evidence type="ECO:0000313" key="4">
    <source>
        <dbReference type="EMBL" id="CAB4863545.1"/>
    </source>
</evidence>
<feature type="domain" description="GST N-terminal" evidence="1">
    <location>
        <begin position="1"/>
        <end position="78"/>
    </location>
</feature>
<proteinExistence type="predicted"/>
<evidence type="ECO:0000313" key="3">
    <source>
        <dbReference type="EMBL" id="CAB4765187.1"/>
    </source>
</evidence>
<dbReference type="PROSITE" id="PS51354">
    <property type="entry name" value="GLUTAREDOXIN_2"/>
    <property type="match status" value="1"/>
</dbReference>
<dbReference type="PROSITE" id="PS50404">
    <property type="entry name" value="GST_NTER"/>
    <property type="match status" value="1"/>
</dbReference>
<dbReference type="PANTHER" id="PTHR34386:SF1">
    <property type="entry name" value="GLUTAREDOXIN-LIKE PROTEIN NRDH"/>
    <property type="match status" value="1"/>
</dbReference>
<protein>
    <submittedName>
        <fullName evidence="4">Unannotated protein</fullName>
    </submittedName>
</protein>
<dbReference type="EMBL" id="CAFBMF010000095">
    <property type="protein sequence ID" value="CAB4907106.1"/>
    <property type="molecule type" value="Genomic_DNA"/>
</dbReference>
<dbReference type="InterPro" id="IPR002109">
    <property type="entry name" value="Glutaredoxin"/>
</dbReference>
<dbReference type="PROSITE" id="PS00194">
    <property type="entry name" value="THIOREDOXIN_1"/>
    <property type="match status" value="1"/>
</dbReference>
<dbReference type="AlphaFoldDB" id="A0A6J7D355"/>
<evidence type="ECO:0000259" key="1">
    <source>
        <dbReference type="PROSITE" id="PS50404"/>
    </source>
</evidence>
<dbReference type="SUPFAM" id="SSF52833">
    <property type="entry name" value="Thioredoxin-like"/>
    <property type="match status" value="1"/>
</dbReference>
<accession>A0A6J7D355</accession>
<reference evidence="4" key="1">
    <citation type="submission" date="2020-05" db="EMBL/GenBank/DDBJ databases">
        <authorList>
            <person name="Chiriac C."/>
            <person name="Salcher M."/>
            <person name="Ghai R."/>
            <person name="Kavagutti S V."/>
        </authorList>
    </citation>
    <scope>NUCLEOTIDE SEQUENCE</scope>
</reference>
<dbReference type="GO" id="GO:0009055">
    <property type="term" value="F:electron transfer activity"/>
    <property type="evidence" value="ECO:0007669"/>
    <property type="project" value="TreeGrafter"/>
</dbReference>
<evidence type="ECO:0000313" key="5">
    <source>
        <dbReference type="EMBL" id="CAB4907106.1"/>
    </source>
</evidence>
<dbReference type="InterPro" id="IPR036249">
    <property type="entry name" value="Thioredoxin-like_sf"/>
</dbReference>
<dbReference type="EMBL" id="CAFBLJ010000021">
    <property type="protein sequence ID" value="CAB4863545.1"/>
    <property type="molecule type" value="Genomic_DNA"/>
</dbReference>
<name>A0A6J7D355_9ZZZZ</name>
<sequence>MNFTMYSTKWCGYCQRLKRDLRDVGIDFEEVDIELVPGAAELVEKANNGNQTVPTVIFSDGTAMTNPSLASIREHIGQ</sequence>
<dbReference type="CDD" id="cd02976">
    <property type="entry name" value="NrdH"/>
    <property type="match status" value="1"/>
</dbReference>
<dbReference type="EMBL" id="CAEZZP010000015">
    <property type="protein sequence ID" value="CAB4765187.1"/>
    <property type="molecule type" value="Genomic_DNA"/>
</dbReference>
<dbReference type="EMBL" id="CAEZYH010000078">
    <property type="protein sequence ID" value="CAB4727160.1"/>
    <property type="molecule type" value="Genomic_DNA"/>
</dbReference>